<organism evidence="1 2">
    <name type="scientific">Anisodus tanguticus</name>
    <dbReference type="NCBI Taxonomy" id="243964"/>
    <lineage>
        <taxon>Eukaryota</taxon>
        <taxon>Viridiplantae</taxon>
        <taxon>Streptophyta</taxon>
        <taxon>Embryophyta</taxon>
        <taxon>Tracheophyta</taxon>
        <taxon>Spermatophyta</taxon>
        <taxon>Magnoliopsida</taxon>
        <taxon>eudicotyledons</taxon>
        <taxon>Gunneridae</taxon>
        <taxon>Pentapetalae</taxon>
        <taxon>asterids</taxon>
        <taxon>lamiids</taxon>
        <taxon>Solanales</taxon>
        <taxon>Solanaceae</taxon>
        <taxon>Solanoideae</taxon>
        <taxon>Hyoscyameae</taxon>
        <taxon>Anisodus</taxon>
    </lineage>
</organism>
<dbReference type="PANTHER" id="PTHR45786">
    <property type="entry name" value="DNA BINDING PROTEIN-LIKE"/>
    <property type="match status" value="1"/>
</dbReference>
<sequence length="231" mass="27069">MPNGFLNLYLGNTKESEHFRTYLRVYNNMFAFTSLGVTYDNVLAKRNHGIYTFKVQGQIYHFINDLVPSNQQPRNLQLYFFDDSTEMLNRMASSSILRQSVVEKLMDIVKINPYCIFLKSLMRDNEENGVLHSGRLFQQYLVDEFMKVEIQWAYDRAAIKFRRLDAYINFNLAVKIEEIDALLTIDLQVKFINKSMPMEHGRIALQHLGLVDKKYSVNIINTLFNVTLVDD</sequence>
<gene>
    <name evidence="1" type="ORF">RND71_014616</name>
</gene>
<comment type="caution">
    <text evidence="1">The sequence shown here is derived from an EMBL/GenBank/DDBJ whole genome shotgun (WGS) entry which is preliminary data.</text>
</comment>
<evidence type="ECO:0000313" key="2">
    <source>
        <dbReference type="Proteomes" id="UP001291623"/>
    </source>
</evidence>
<dbReference type="AlphaFoldDB" id="A0AAE1SBL2"/>
<reference evidence="1" key="1">
    <citation type="submission" date="2023-12" db="EMBL/GenBank/DDBJ databases">
        <title>Genome assembly of Anisodus tanguticus.</title>
        <authorList>
            <person name="Wang Y.-J."/>
        </authorList>
    </citation>
    <scope>NUCLEOTIDE SEQUENCE</scope>
    <source>
        <strain evidence="1">KB-2021</strain>
        <tissue evidence="1">Leaf</tissue>
    </source>
</reference>
<protein>
    <submittedName>
        <fullName evidence="1">Uncharacterized protein</fullName>
    </submittedName>
</protein>
<keyword evidence="2" id="KW-1185">Reference proteome</keyword>
<dbReference type="EMBL" id="JAVYJV010000007">
    <property type="protein sequence ID" value="KAK4366736.1"/>
    <property type="molecule type" value="Genomic_DNA"/>
</dbReference>
<dbReference type="Proteomes" id="UP001291623">
    <property type="component" value="Unassembled WGS sequence"/>
</dbReference>
<dbReference type="PANTHER" id="PTHR45786:SF78">
    <property type="entry name" value="ATP-DEPENDENT DNA HELICASE"/>
    <property type="match status" value="1"/>
</dbReference>
<proteinExistence type="predicted"/>
<accession>A0AAE1SBL2</accession>
<name>A0AAE1SBL2_9SOLA</name>
<evidence type="ECO:0000313" key="1">
    <source>
        <dbReference type="EMBL" id="KAK4366736.1"/>
    </source>
</evidence>